<proteinExistence type="predicted"/>
<feature type="compositionally biased region" description="Acidic residues" evidence="4">
    <location>
        <begin position="64"/>
        <end position="73"/>
    </location>
</feature>
<dbReference type="PANTHER" id="PTHR22792">
    <property type="entry name" value="LUPUS LA PROTEIN-RELATED"/>
    <property type="match status" value="1"/>
</dbReference>
<dbReference type="PROSITE" id="PS50961">
    <property type="entry name" value="HTH_LA"/>
    <property type="match status" value="1"/>
</dbReference>
<accession>A0A8S1C750</accession>
<dbReference type="GO" id="GO:0003730">
    <property type="term" value="F:mRNA 3'-UTR binding"/>
    <property type="evidence" value="ECO:0007669"/>
    <property type="project" value="TreeGrafter"/>
</dbReference>
<dbReference type="InterPro" id="IPR036390">
    <property type="entry name" value="WH_DNA-bd_sf"/>
</dbReference>
<evidence type="ECO:0000313" key="7">
    <source>
        <dbReference type="Proteomes" id="UP000494165"/>
    </source>
</evidence>
<dbReference type="SUPFAM" id="SSF46785">
    <property type="entry name" value="Winged helix' DNA-binding domain"/>
    <property type="match status" value="1"/>
</dbReference>
<evidence type="ECO:0000256" key="1">
    <source>
        <dbReference type="ARBA" id="ARBA00022553"/>
    </source>
</evidence>
<feature type="region of interest" description="Disordered" evidence="4">
    <location>
        <begin position="52"/>
        <end position="97"/>
    </location>
</feature>
<name>A0A8S1C750_9INSE</name>
<dbReference type="InterPro" id="IPR045180">
    <property type="entry name" value="La_dom_prot"/>
</dbReference>
<feature type="region of interest" description="Disordered" evidence="4">
    <location>
        <begin position="435"/>
        <end position="470"/>
    </location>
</feature>
<keyword evidence="2 3" id="KW-0694">RNA-binding</keyword>
<reference evidence="6 7" key="1">
    <citation type="submission" date="2020-04" db="EMBL/GenBank/DDBJ databases">
        <authorList>
            <person name="Alioto T."/>
            <person name="Alioto T."/>
            <person name="Gomez Garrido J."/>
        </authorList>
    </citation>
    <scope>NUCLEOTIDE SEQUENCE [LARGE SCALE GENOMIC DNA]</scope>
</reference>
<gene>
    <name evidence="6" type="ORF">CLODIP_2_CD06685</name>
</gene>
<feature type="compositionally biased region" description="Polar residues" evidence="4">
    <location>
        <begin position="558"/>
        <end position="578"/>
    </location>
</feature>
<dbReference type="InterPro" id="IPR035979">
    <property type="entry name" value="RBD_domain_sf"/>
</dbReference>
<dbReference type="GO" id="GO:0010494">
    <property type="term" value="C:cytoplasmic stress granule"/>
    <property type="evidence" value="ECO:0007669"/>
    <property type="project" value="TreeGrafter"/>
</dbReference>
<evidence type="ECO:0000313" key="6">
    <source>
        <dbReference type="EMBL" id="CAB3365113.1"/>
    </source>
</evidence>
<dbReference type="CDD" id="cd12430">
    <property type="entry name" value="RRM_LARP4_5_like"/>
    <property type="match status" value="1"/>
</dbReference>
<dbReference type="CDD" id="cd08031">
    <property type="entry name" value="LARP_4_5_like"/>
    <property type="match status" value="1"/>
</dbReference>
<dbReference type="InterPro" id="IPR000504">
    <property type="entry name" value="RRM_dom"/>
</dbReference>
<sequence length="835" mass="89722">MPNTRAKTTARGAVTSHFFEPIAGYLEADGTYICTAFNPRCFVVQKVTSGVRPPSEALEKGDEYGTEDTDSDSTLDVVPSNSSQAEDAVPTPTTKGSDKKGLLFRGYVYMNGDIEKIPSGVAFAAPTPDHHAAGASESDRHLVNGDDAMPTGATASGQSPNTANMTPAELEQLKQLLATQLEYYFSRENLASDTYLLSQMDNDQYVPIWTVANFNQVKKLTTDIKLITDVLRESSIVQVDEEGLKVRPNHKRCIVILREVSESTPTEEIEKLFTGENCPKCVSCEFAHNSSWYVTFESDEDAQRAYRFLREEKRMFQGKPIMARIKAKPMNRLPMNGSNSQKNGFRSPPAVFEPAAAAARPFVPTATMVYANGSAQAAPQANSLNFPNTVQIIYPAPTAAAQPAFGYTPPLVPWGNYFDIGSVFSVNGLAPQSPFPKQQAAKYNPRLKKRPTASSLPDTSRPMPLPASDLPKTALLDLARPDDAMPQDDRRLPDKDAAGSLRPRRRRKEEESRGASGMVRATANSPQPAVTAAAPVVQPGPKFDLEATAFPPLPGLDQESSTKAPAPEQQETSASPSPWESRLSDVVKGTAKAKVSTSSSRDKDVPAQPDVSATPPPPPTPTAASVVSSAPKTLAAAASAAVPQPKVVKAVAKVEKALTETPPAPLATPPNFPEKSVKSMADKSTKTDDALLNGEVSGASAKSTPEASRSSATAAATTAPVMANASTMTNPIEKQSQDNAPNAPSPPPGSKLSYAQVAQHHREKQMREERSKSESEGNGNKQPELRDGLNAVAAKESPARPQWCSTERHYDLANTKKTKEKMIGNERSETEDGWL</sequence>
<feature type="compositionally biased region" description="Low complexity" evidence="4">
    <location>
        <begin position="622"/>
        <end position="647"/>
    </location>
</feature>
<dbReference type="GO" id="GO:0045727">
    <property type="term" value="P:positive regulation of translation"/>
    <property type="evidence" value="ECO:0007669"/>
    <property type="project" value="TreeGrafter"/>
</dbReference>
<feature type="compositionally biased region" description="Polar residues" evidence="4">
    <location>
        <begin position="153"/>
        <end position="163"/>
    </location>
</feature>
<dbReference type="OrthoDB" id="10046764at2759"/>
<feature type="compositionally biased region" description="Basic and acidic residues" evidence="4">
    <location>
        <begin position="765"/>
        <end position="775"/>
    </location>
</feature>
<feature type="compositionally biased region" description="Basic and acidic residues" evidence="4">
    <location>
        <begin position="675"/>
        <end position="689"/>
    </location>
</feature>
<dbReference type="InterPro" id="IPR006630">
    <property type="entry name" value="La_HTH"/>
</dbReference>
<dbReference type="SMART" id="SM00715">
    <property type="entry name" value="LA"/>
    <property type="match status" value="1"/>
</dbReference>
<dbReference type="Pfam" id="PF05383">
    <property type="entry name" value="La"/>
    <property type="match status" value="1"/>
</dbReference>
<dbReference type="InterPro" id="IPR058699">
    <property type="entry name" value="RRM_LARP4/4B"/>
</dbReference>
<dbReference type="Proteomes" id="UP000494165">
    <property type="component" value="Unassembled WGS sequence"/>
</dbReference>
<dbReference type="EMBL" id="CADEPI010000019">
    <property type="protein sequence ID" value="CAB3365113.1"/>
    <property type="molecule type" value="Genomic_DNA"/>
</dbReference>
<protein>
    <recommendedName>
        <fullName evidence="5">HTH La-type RNA-binding domain-containing protein</fullName>
    </recommendedName>
</protein>
<dbReference type="SMART" id="SM00360">
    <property type="entry name" value="RRM"/>
    <property type="match status" value="1"/>
</dbReference>
<feature type="domain" description="HTH La-type RNA-binding" evidence="5">
    <location>
        <begin position="167"/>
        <end position="256"/>
    </location>
</feature>
<evidence type="ECO:0000256" key="2">
    <source>
        <dbReference type="ARBA" id="ARBA00022884"/>
    </source>
</evidence>
<organism evidence="6 7">
    <name type="scientific">Cloeon dipterum</name>
    <dbReference type="NCBI Taxonomy" id="197152"/>
    <lineage>
        <taxon>Eukaryota</taxon>
        <taxon>Metazoa</taxon>
        <taxon>Ecdysozoa</taxon>
        <taxon>Arthropoda</taxon>
        <taxon>Hexapoda</taxon>
        <taxon>Insecta</taxon>
        <taxon>Pterygota</taxon>
        <taxon>Palaeoptera</taxon>
        <taxon>Ephemeroptera</taxon>
        <taxon>Pisciforma</taxon>
        <taxon>Baetidae</taxon>
        <taxon>Cloeon</taxon>
    </lineage>
</organism>
<feature type="region of interest" description="Disordered" evidence="4">
    <location>
        <begin position="128"/>
        <end position="163"/>
    </location>
</feature>
<feature type="region of interest" description="Disordered" evidence="4">
    <location>
        <begin position="659"/>
        <end position="835"/>
    </location>
</feature>
<dbReference type="Pfam" id="PF26088">
    <property type="entry name" value="RRM_LARP4"/>
    <property type="match status" value="1"/>
</dbReference>
<keyword evidence="1" id="KW-0597">Phosphoprotein</keyword>
<feature type="compositionally biased region" description="Low complexity" evidence="4">
    <location>
        <begin position="526"/>
        <end position="539"/>
    </location>
</feature>
<feature type="compositionally biased region" description="Basic and acidic residues" evidence="4">
    <location>
        <begin position="128"/>
        <end position="144"/>
    </location>
</feature>
<dbReference type="Gene3D" id="1.10.10.10">
    <property type="entry name" value="Winged helix-like DNA-binding domain superfamily/Winged helix DNA-binding domain"/>
    <property type="match status" value="1"/>
</dbReference>
<dbReference type="GO" id="GO:0005829">
    <property type="term" value="C:cytosol"/>
    <property type="evidence" value="ECO:0007669"/>
    <property type="project" value="TreeGrafter"/>
</dbReference>
<evidence type="ECO:0000259" key="5">
    <source>
        <dbReference type="PROSITE" id="PS50961"/>
    </source>
</evidence>
<feature type="compositionally biased region" description="Polar residues" evidence="4">
    <location>
        <begin position="79"/>
        <end position="95"/>
    </location>
</feature>
<dbReference type="SUPFAM" id="SSF54928">
    <property type="entry name" value="RNA-binding domain, RBD"/>
    <property type="match status" value="1"/>
</dbReference>
<feature type="compositionally biased region" description="Basic and acidic residues" evidence="4">
    <location>
        <begin position="483"/>
        <end position="497"/>
    </location>
</feature>
<dbReference type="PANTHER" id="PTHR22792:SF131">
    <property type="entry name" value="LA-RELATED PROTEIN LARP4B"/>
    <property type="match status" value="1"/>
</dbReference>
<evidence type="ECO:0000256" key="3">
    <source>
        <dbReference type="PROSITE-ProRule" id="PRU00332"/>
    </source>
</evidence>
<keyword evidence="7" id="KW-1185">Reference proteome</keyword>
<feature type="compositionally biased region" description="Pro residues" evidence="4">
    <location>
        <begin position="662"/>
        <end position="672"/>
    </location>
</feature>
<dbReference type="AlphaFoldDB" id="A0A8S1C750"/>
<comment type="caution">
    <text evidence="6">The sequence shown here is derived from an EMBL/GenBank/DDBJ whole genome shotgun (WGS) entry which is preliminary data.</text>
</comment>
<feature type="region of interest" description="Disordered" evidence="4">
    <location>
        <begin position="483"/>
        <end position="647"/>
    </location>
</feature>
<evidence type="ECO:0000256" key="4">
    <source>
        <dbReference type="SAM" id="MobiDB-lite"/>
    </source>
</evidence>
<feature type="compositionally biased region" description="Low complexity" evidence="4">
    <location>
        <begin position="703"/>
        <end position="726"/>
    </location>
</feature>
<feature type="compositionally biased region" description="Basic and acidic residues" evidence="4">
    <location>
        <begin position="820"/>
        <end position="835"/>
    </location>
</feature>
<feature type="compositionally biased region" description="Polar residues" evidence="4">
    <location>
        <begin position="727"/>
        <end position="738"/>
    </location>
</feature>
<dbReference type="InterPro" id="IPR036388">
    <property type="entry name" value="WH-like_DNA-bd_sf"/>
</dbReference>